<evidence type="ECO:0000313" key="2">
    <source>
        <dbReference type="EMBL" id="KDR83095.1"/>
    </source>
</evidence>
<protein>
    <recommendedName>
        <fullName evidence="1">Protein kinase domain-containing protein</fullName>
    </recommendedName>
</protein>
<dbReference type="GO" id="GO:0004672">
    <property type="term" value="F:protein kinase activity"/>
    <property type="evidence" value="ECO:0007669"/>
    <property type="project" value="InterPro"/>
</dbReference>
<reference evidence="3" key="1">
    <citation type="journal article" date="2014" name="Proc. Natl. Acad. Sci. U.S.A.">
        <title>Extensive sampling of basidiomycete genomes demonstrates inadequacy of the white-rot/brown-rot paradigm for wood decay fungi.</title>
        <authorList>
            <person name="Riley R."/>
            <person name="Salamov A.A."/>
            <person name="Brown D.W."/>
            <person name="Nagy L.G."/>
            <person name="Floudas D."/>
            <person name="Held B.W."/>
            <person name="Levasseur A."/>
            <person name="Lombard V."/>
            <person name="Morin E."/>
            <person name="Otillar R."/>
            <person name="Lindquist E.A."/>
            <person name="Sun H."/>
            <person name="LaButti K.M."/>
            <person name="Schmutz J."/>
            <person name="Jabbour D."/>
            <person name="Luo H."/>
            <person name="Baker S.E."/>
            <person name="Pisabarro A.G."/>
            <person name="Walton J.D."/>
            <person name="Blanchette R.A."/>
            <person name="Henrissat B."/>
            <person name="Martin F."/>
            <person name="Cullen D."/>
            <person name="Hibbett D.S."/>
            <person name="Grigoriev I.V."/>
        </authorList>
    </citation>
    <scope>NUCLEOTIDE SEQUENCE [LARGE SCALE GENOMIC DNA]</scope>
    <source>
        <strain evidence="3">CBS 339.88</strain>
    </source>
</reference>
<dbReference type="InterPro" id="IPR011009">
    <property type="entry name" value="Kinase-like_dom_sf"/>
</dbReference>
<feature type="non-terminal residue" evidence="2">
    <location>
        <position position="1"/>
    </location>
</feature>
<dbReference type="PROSITE" id="PS50011">
    <property type="entry name" value="PROTEIN_KINASE_DOM"/>
    <property type="match status" value="1"/>
</dbReference>
<evidence type="ECO:0000313" key="3">
    <source>
        <dbReference type="Proteomes" id="UP000027222"/>
    </source>
</evidence>
<dbReference type="InterPro" id="IPR000719">
    <property type="entry name" value="Prot_kinase_dom"/>
</dbReference>
<dbReference type="SUPFAM" id="SSF56112">
    <property type="entry name" value="Protein kinase-like (PK-like)"/>
    <property type="match status" value="1"/>
</dbReference>
<organism evidence="2 3">
    <name type="scientific">Galerina marginata (strain CBS 339.88)</name>
    <dbReference type="NCBI Taxonomy" id="685588"/>
    <lineage>
        <taxon>Eukaryota</taxon>
        <taxon>Fungi</taxon>
        <taxon>Dikarya</taxon>
        <taxon>Basidiomycota</taxon>
        <taxon>Agaricomycotina</taxon>
        <taxon>Agaricomycetes</taxon>
        <taxon>Agaricomycetidae</taxon>
        <taxon>Agaricales</taxon>
        <taxon>Agaricineae</taxon>
        <taxon>Strophariaceae</taxon>
        <taxon>Galerina</taxon>
    </lineage>
</organism>
<feature type="domain" description="Protein kinase" evidence="1">
    <location>
        <begin position="1"/>
        <end position="264"/>
    </location>
</feature>
<dbReference type="GO" id="GO:0005524">
    <property type="term" value="F:ATP binding"/>
    <property type="evidence" value="ECO:0007669"/>
    <property type="project" value="InterPro"/>
</dbReference>
<name>A0A067TIQ0_GALM3</name>
<gene>
    <name evidence="2" type="ORF">GALMADRAFT_57374</name>
</gene>
<dbReference type="Gene3D" id="1.10.510.10">
    <property type="entry name" value="Transferase(Phosphotransferase) domain 1"/>
    <property type="match status" value="1"/>
</dbReference>
<keyword evidence="3" id="KW-1185">Reference proteome</keyword>
<dbReference type="Proteomes" id="UP000027222">
    <property type="component" value="Unassembled WGS sequence"/>
</dbReference>
<dbReference type="SMART" id="SM00220">
    <property type="entry name" value="S_TKc"/>
    <property type="match status" value="1"/>
</dbReference>
<dbReference type="AlphaFoldDB" id="A0A067TIQ0"/>
<dbReference type="HOGENOM" id="CLU_048917_0_0_1"/>
<proteinExistence type="predicted"/>
<dbReference type="EMBL" id="KL142369">
    <property type="protein sequence ID" value="KDR83095.1"/>
    <property type="molecule type" value="Genomic_DNA"/>
</dbReference>
<sequence>NSKLHAARTKDNRDVVILLLSDGTSGNNALEALQVVGTGVAASIDRNHVLPMLQTVHHDNLVFGVFPMVGKSSISPWFGCLADGLEFVSQIMEGVAFMHERRVVHRDLFLTNFLSSRRSGCWDPDKRSDFLCPRYYIIDFEWAIYFPSSDATVVGPPTDWSNYNRPSPPEMRSAEPHCPFKADAWQLGRSFRLLLEGIPDILDLFESMCSDDPDMRLTARVALDRFKDLRIGISSTVLRQAFEEPYWLCMVEDEFEEDLPPLPQ</sequence>
<accession>A0A067TIQ0</accession>
<dbReference type="OrthoDB" id="3224178at2759"/>
<dbReference type="STRING" id="685588.A0A067TIQ0"/>
<evidence type="ECO:0000259" key="1">
    <source>
        <dbReference type="PROSITE" id="PS50011"/>
    </source>
</evidence>